<dbReference type="EMBL" id="MF663786">
    <property type="protein sequence ID" value="ATI15661.1"/>
    <property type="molecule type" value="Genomic_DNA"/>
</dbReference>
<sequence length="78" mass="8338">MGTWVGIRCEKLGPGCLSAENIGPSGMFADGSYNVAAGVRKLYADAHKQGWRRESEVPSAGPRGGWLCPVCLKNKEQS</sequence>
<dbReference type="GeneID" id="54982917"/>
<dbReference type="RefSeq" id="YP_009792709.1">
    <property type="nucleotide sequence ID" value="NC_047861.1"/>
</dbReference>
<evidence type="ECO:0000313" key="2">
    <source>
        <dbReference type="Proteomes" id="UP000228765"/>
    </source>
</evidence>
<accession>A0A291L9X8</accession>
<proteinExistence type="predicted"/>
<organism evidence="1 2">
    <name type="scientific">Bordetella phage vB_BbrM_PHB04</name>
    <dbReference type="NCBI Taxonomy" id="2029657"/>
    <lineage>
        <taxon>Viruses</taxon>
        <taxon>Duplodnaviria</taxon>
        <taxon>Heunggongvirae</taxon>
        <taxon>Uroviricota</taxon>
        <taxon>Caudoviricetes</taxon>
        <taxon>Phabquatrovirus</taxon>
        <taxon>Phabquatrovirus PHB04</taxon>
    </lineage>
</organism>
<keyword evidence="2" id="KW-1185">Reference proteome</keyword>
<reference evidence="1 2" key="1">
    <citation type="submission" date="2017-08" db="EMBL/GenBank/DDBJ databases">
        <title>Complete genome sequence of a novel bacteriophage infecting Bordetella bronchiseptica.</title>
        <authorList>
            <person name="Chen Y."/>
            <person name="Song J."/>
            <person name="Wu B."/>
        </authorList>
    </citation>
    <scope>NUCLEOTIDE SEQUENCE [LARGE SCALE GENOMIC DNA]</scope>
</reference>
<protein>
    <submittedName>
        <fullName evidence="1">Uncharacterized protein</fullName>
    </submittedName>
</protein>
<name>A0A291L9X8_9CAUD</name>
<dbReference type="KEGG" id="vg:54982917"/>
<evidence type="ECO:0000313" key="1">
    <source>
        <dbReference type="EMBL" id="ATI15661.1"/>
    </source>
</evidence>
<dbReference type="Proteomes" id="UP000228765">
    <property type="component" value="Segment"/>
</dbReference>